<name>A0A1A9ZUN2_GLOPL</name>
<dbReference type="VEuPathDB" id="VectorBase:GPAI025612"/>
<evidence type="ECO:0000256" key="1">
    <source>
        <dbReference type="SAM" id="Phobius"/>
    </source>
</evidence>
<dbReference type="STRING" id="7398.A0A1A9ZUN2"/>
<dbReference type="InterPro" id="IPR002190">
    <property type="entry name" value="MHD_dom"/>
</dbReference>
<feature type="domain" description="MAGE" evidence="2">
    <location>
        <begin position="10"/>
        <end position="216"/>
    </location>
</feature>
<dbReference type="EnsemblMetazoa" id="GPAI025612-RA">
    <property type="protein sequence ID" value="GPAI025612-PA"/>
    <property type="gene ID" value="GPAI025612"/>
</dbReference>
<dbReference type="PROSITE" id="PS50838">
    <property type="entry name" value="MAGE"/>
    <property type="match status" value="1"/>
</dbReference>
<proteinExistence type="predicted"/>
<reference evidence="4" key="1">
    <citation type="submission" date="2014-03" db="EMBL/GenBank/DDBJ databases">
        <authorList>
            <person name="Aksoy S."/>
            <person name="Warren W."/>
            <person name="Wilson R.K."/>
        </authorList>
    </citation>
    <scope>NUCLEOTIDE SEQUENCE [LARGE SCALE GENOMIC DNA]</scope>
    <source>
        <strain evidence="4">IAEA</strain>
    </source>
</reference>
<sequence length="224" mass="25597">MDASFNADEMKISVNSIITYVLNGASTKLPIKERDIMQAIDKKGKLFTAALERVKEILKETYGILMVAVPESKGGKCYICFSEDSGKSLLMHDEKQKSQLILLFIILSFIFMRTTTSIPSITETHLQNFLKTLHIDFDGPHAYFGSNIRKLITDTFVKQLYLKREKSSSDLETEIKFCYSWGYRAHQEFDKKCLLLTTAQIMKKPVKTFGTKYDEVCKDEEDAG</sequence>
<accession>A0A1A9ZUN2</accession>
<dbReference type="Gene3D" id="1.10.10.1200">
    <property type="entry name" value="MAGE homology domain, winged helix WH1 motif"/>
    <property type="match status" value="1"/>
</dbReference>
<keyword evidence="1" id="KW-0812">Transmembrane</keyword>
<dbReference type="Proteomes" id="UP000092445">
    <property type="component" value="Unassembled WGS sequence"/>
</dbReference>
<dbReference type="Pfam" id="PF01454">
    <property type="entry name" value="MAGE"/>
    <property type="match status" value="2"/>
</dbReference>
<dbReference type="Gene3D" id="1.10.10.1210">
    <property type="entry name" value="MAGE homology domain, winged helix WH2 motif"/>
    <property type="match status" value="1"/>
</dbReference>
<keyword evidence="1" id="KW-1133">Transmembrane helix</keyword>
<dbReference type="AlphaFoldDB" id="A0A1A9ZUN2"/>
<protein>
    <recommendedName>
        <fullName evidence="2">MAGE domain-containing protein</fullName>
    </recommendedName>
</protein>
<dbReference type="SMART" id="SM01373">
    <property type="entry name" value="MAGE"/>
    <property type="match status" value="1"/>
</dbReference>
<evidence type="ECO:0000313" key="3">
    <source>
        <dbReference type="EnsemblMetazoa" id="GPAI025612-PA"/>
    </source>
</evidence>
<dbReference type="PANTHER" id="PTHR11736">
    <property type="entry name" value="MELANOMA-ASSOCIATED ANTIGEN MAGE ANTIGEN"/>
    <property type="match status" value="1"/>
</dbReference>
<reference evidence="3" key="2">
    <citation type="submission" date="2020-05" db="UniProtKB">
        <authorList>
            <consortium name="EnsemblMetazoa"/>
        </authorList>
    </citation>
    <scope>IDENTIFICATION</scope>
    <source>
        <strain evidence="3">IAEA</strain>
    </source>
</reference>
<dbReference type="PANTHER" id="PTHR11736:SF14">
    <property type="entry name" value="NSE3 HOMOLOG, SMC5-SMC6 COMPLEX COMPONENT"/>
    <property type="match status" value="1"/>
</dbReference>
<keyword evidence="4" id="KW-1185">Reference proteome</keyword>
<feature type="transmembrane region" description="Helical" evidence="1">
    <location>
        <begin position="100"/>
        <end position="121"/>
    </location>
</feature>
<dbReference type="InterPro" id="IPR041898">
    <property type="entry name" value="MAGE_WH1"/>
</dbReference>
<evidence type="ECO:0000259" key="2">
    <source>
        <dbReference type="PROSITE" id="PS50838"/>
    </source>
</evidence>
<evidence type="ECO:0000313" key="4">
    <source>
        <dbReference type="Proteomes" id="UP000092445"/>
    </source>
</evidence>
<dbReference type="InterPro" id="IPR037445">
    <property type="entry name" value="MAGE"/>
</dbReference>
<organism evidence="3 4">
    <name type="scientific">Glossina pallidipes</name>
    <name type="common">Tsetse fly</name>
    <dbReference type="NCBI Taxonomy" id="7398"/>
    <lineage>
        <taxon>Eukaryota</taxon>
        <taxon>Metazoa</taxon>
        <taxon>Ecdysozoa</taxon>
        <taxon>Arthropoda</taxon>
        <taxon>Hexapoda</taxon>
        <taxon>Insecta</taxon>
        <taxon>Pterygota</taxon>
        <taxon>Neoptera</taxon>
        <taxon>Endopterygota</taxon>
        <taxon>Diptera</taxon>
        <taxon>Brachycera</taxon>
        <taxon>Muscomorpha</taxon>
        <taxon>Hippoboscoidea</taxon>
        <taxon>Glossinidae</taxon>
        <taxon>Glossina</taxon>
    </lineage>
</organism>
<dbReference type="GO" id="GO:0005634">
    <property type="term" value="C:nucleus"/>
    <property type="evidence" value="ECO:0007669"/>
    <property type="project" value="TreeGrafter"/>
</dbReference>
<dbReference type="InterPro" id="IPR041899">
    <property type="entry name" value="MAGE_WH2"/>
</dbReference>
<keyword evidence="1" id="KW-0472">Membrane</keyword>